<evidence type="ECO:0000313" key="3">
    <source>
        <dbReference type="Proteomes" id="UP000542776"/>
    </source>
</evidence>
<proteinExistence type="predicted"/>
<feature type="compositionally biased region" description="Basic and acidic residues" evidence="1">
    <location>
        <begin position="12"/>
        <end position="22"/>
    </location>
</feature>
<name>A0A7W6E9A3_9HYPH</name>
<dbReference type="EMBL" id="JACIEK010000001">
    <property type="protein sequence ID" value="MBB3997105.1"/>
    <property type="molecule type" value="Genomic_DNA"/>
</dbReference>
<feature type="region of interest" description="Disordered" evidence="1">
    <location>
        <begin position="1"/>
        <end position="49"/>
    </location>
</feature>
<evidence type="ECO:0000256" key="1">
    <source>
        <dbReference type="SAM" id="MobiDB-lite"/>
    </source>
</evidence>
<reference evidence="2 3" key="1">
    <citation type="submission" date="2020-08" db="EMBL/GenBank/DDBJ databases">
        <title>Genomic Encyclopedia of Type Strains, Phase IV (KMG-IV): sequencing the most valuable type-strain genomes for metagenomic binning, comparative biology and taxonomic classification.</title>
        <authorList>
            <person name="Goeker M."/>
        </authorList>
    </citation>
    <scope>NUCLEOTIDE SEQUENCE [LARGE SCALE GENOMIC DNA]</scope>
    <source>
        <strain evidence="2 3">DSM 102238</strain>
    </source>
</reference>
<accession>A0A7W6E9A3</accession>
<gene>
    <name evidence="2" type="ORF">GGR04_000926</name>
</gene>
<protein>
    <submittedName>
        <fullName evidence="2">Uncharacterized protein</fullName>
    </submittedName>
</protein>
<sequence>MSQIRKPMTRNDQVRSEGEDARLRRRSRKDNPYRPGSADWRAWSEGFGG</sequence>
<comment type="caution">
    <text evidence="2">The sequence shown here is derived from an EMBL/GenBank/DDBJ whole genome shotgun (WGS) entry which is preliminary data.</text>
</comment>
<evidence type="ECO:0000313" key="2">
    <source>
        <dbReference type="EMBL" id="MBB3997105.1"/>
    </source>
</evidence>
<dbReference type="Proteomes" id="UP000542776">
    <property type="component" value="Unassembled WGS sequence"/>
</dbReference>
<dbReference type="AlphaFoldDB" id="A0A7W6E9A3"/>
<keyword evidence="3" id="KW-1185">Reference proteome</keyword>
<organism evidence="2 3">
    <name type="scientific">Aureimonas pseudogalii</name>
    <dbReference type="NCBI Taxonomy" id="1744844"/>
    <lineage>
        <taxon>Bacteria</taxon>
        <taxon>Pseudomonadati</taxon>
        <taxon>Pseudomonadota</taxon>
        <taxon>Alphaproteobacteria</taxon>
        <taxon>Hyphomicrobiales</taxon>
        <taxon>Aurantimonadaceae</taxon>
        <taxon>Aureimonas</taxon>
    </lineage>
</organism>
<dbReference type="RefSeq" id="WP_183198307.1">
    <property type="nucleotide sequence ID" value="NZ_JACIEK010000001.1"/>
</dbReference>